<evidence type="ECO:0000256" key="14">
    <source>
        <dbReference type="ARBA" id="ARBA00023136"/>
    </source>
</evidence>
<dbReference type="STRING" id="871652.SAMN04515673_10664"/>
<dbReference type="SUPFAM" id="SSF47384">
    <property type="entry name" value="Homodimeric domain of signal transducing histidine kinase"/>
    <property type="match status" value="1"/>
</dbReference>
<evidence type="ECO:0000256" key="10">
    <source>
        <dbReference type="ARBA" id="ARBA00022777"/>
    </source>
</evidence>
<dbReference type="InterPro" id="IPR003594">
    <property type="entry name" value="HATPase_dom"/>
</dbReference>
<dbReference type="RefSeq" id="WP_092080218.1">
    <property type="nucleotide sequence ID" value="NZ_FOYI01000006.1"/>
</dbReference>
<dbReference type="AlphaFoldDB" id="A0A1I6DYP3"/>
<dbReference type="PRINTS" id="PR00344">
    <property type="entry name" value="BCTRLSENSOR"/>
</dbReference>
<keyword evidence="12 15" id="KW-1133">Transmembrane helix</keyword>
<sequence length="456" mass="49558">MSTRGWASRLLPDGLAARFALLLVGALLIANLIALAALQSERTRLDRQTLDRLETERIISLVPVIEALDPSLRGEVARDSSTRLARVSIDDAALVRRPSGDARARAIVEELSAELPGRRIRVRIMERPNAEDQRWRGNERLPRRAVAISIELTATRGQESRWLNILSAAPPRPARDLQQEVVLLLLGASLVAVLAVALLFIRYLTQPLAALARAARAAGRGDRSIRVAETGAREMRAAAEAFNDMQARIARFDAERMRLLAAVGHDLRTPITSLRLRAELIDTPEAEAMIRTLDDMTIMAEGLVAYARGAVESEAPEEIAASAFLQEIAAARDIPLDLRAEARLRGRPVALRRAIGNLLDNAARYASEARLVLELDGDEALLSVEDRGPGIPEDRMAGMVEPFVRGEESRNLDTGGAGLGLAIARMVAESHGGRLELANRPGGGLQATLRLPTAPR</sequence>
<evidence type="ECO:0000256" key="4">
    <source>
        <dbReference type="ARBA" id="ARBA00022475"/>
    </source>
</evidence>
<evidence type="ECO:0000256" key="12">
    <source>
        <dbReference type="ARBA" id="ARBA00022989"/>
    </source>
</evidence>
<feature type="domain" description="Histidine kinase" evidence="16">
    <location>
        <begin position="262"/>
        <end position="455"/>
    </location>
</feature>
<feature type="transmembrane region" description="Helical" evidence="15">
    <location>
        <begin position="15"/>
        <end position="38"/>
    </location>
</feature>
<dbReference type="InterPro" id="IPR050980">
    <property type="entry name" value="2C_sensor_his_kinase"/>
</dbReference>
<evidence type="ECO:0000256" key="1">
    <source>
        <dbReference type="ARBA" id="ARBA00000085"/>
    </source>
</evidence>
<evidence type="ECO:0000259" key="17">
    <source>
        <dbReference type="PROSITE" id="PS50885"/>
    </source>
</evidence>
<keyword evidence="19" id="KW-1185">Reference proteome</keyword>
<name>A0A1I6DYP3_9RHOB</name>
<organism evidence="18 19">
    <name type="scientific">Poseidonocella sedimentorum</name>
    <dbReference type="NCBI Taxonomy" id="871652"/>
    <lineage>
        <taxon>Bacteria</taxon>
        <taxon>Pseudomonadati</taxon>
        <taxon>Pseudomonadota</taxon>
        <taxon>Alphaproteobacteria</taxon>
        <taxon>Rhodobacterales</taxon>
        <taxon>Roseobacteraceae</taxon>
        <taxon>Poseidonocella</taxon>
    </lineage>
</organism>
<dbReference type="SUPFAM" id="SSF158472">
    <property type="entry name" value="HAMP domain-like"/>
    <property type="match status" value="1"/>
</dbReference>
<dbReference type="PANTHER" id="PTHR44936:SF5">
    <property type="entry name" value="SENSOR HISTIDINE KINASE ENVZ"/>
    <property type="match status" value="1"/>
</dbReference>
<keyword evidence="4" id="KW-1003">Cell membrane</keyword>
<evidence type="ECO:0000256" key="8">
    <source>
        <dbReference type="ARBA" id="ARBA00022692"/>
    </source>
</evidence>
<keyword evidence="10 18" id="KW-0418">Kinase</keyword>
<dbReference type="Proteomes" id="UP000199302">
    <property type="component" value="Unassembled WGS sequence"/>
</dbReference>
<dbReference type="Pfam" id="PF02518">
    <property type="entry name" value="HATPase_c"/>
    <property type="match status" value="1"/>
</dbReference>
<reference evidence="18 19" key="1">
    <citation type="submission" date="2016-10" db="EMBL/GenBank/DDBJ databases">
        <authorList>
            <person name="de Groot N.N."/>
        </authorList>
    </citation>
    <scope>NUCLEOTIDE SEQUENCE [LARGE SCALE GENOMIC DNA]</scope>
    <source>
        <strain evidence="19">KMM 9023,NRIC 0796,JCM 17311,KCTC 23692</strain>
    </source>
</reference>
<dbReference type="InterPro" id="IPR003661">
    <property type="entry name" value="HisK_dim/P_dom"/>
</dbReference>
<dbReference type="GO" id="GO:0000155">
    <property type="term" value="F:phosphorelay sensor kinase activity"/>
    <property type="evidence" value="ECO:0007669"/>
    <property type="project" value="InterPro"/>
</dbReference>
<dbReference type="CDD" id="cd00075">
    <property type="entry name" value="HATPase"/>
    <property type="match status" value="1"/>
</dbReference>
<dbReference type="SUPFAM" id="SSF55874">
    <property type="entry name" value="ATPase domain of HSP90 chaperone/DNA topoisomerase II/histidine kinase"/>
    <property type="match status" value="1"/>
</dbReference>
<feature type="transmembrane region" description="Helical" evidence="15">
    <location>
        <begin position="181"/>
        <end position="204"/>
    </location>
</feature>
<keyword evidence="9" id="KW-0547">Nucleotide-binding</keyword>
<keyword evidence="7" id="KW-0808">Transferase</keyword>
<evidence type="ECO:0000256" key="3">
    <source>
        <dbReference type="ARBA" id="ARBA00012438"/>
    </source>
</evidence>
<dbReference type="OrthoDB" id="9804645at2"/>
<evidence type="ECO:0000313" key="18">
    <source>
        <dbReference type="EMBL" id="SFR10451.1"/>
    </source>
</evidence>
<proteinExistence type="predicted"/>
<dbReference type="PANTHER" id="PTHR44936">
    <property type="entry name" value="SENSOR PROTEIN CREC"/>
    <property type="match status" value="1"/>
</dbReference>
<dbReference type="SMART" id="SM00388">
    <property type="entry name" value="HisKA"/>
    <property type="match status" value="1"/>
</dbReference>
<keyword evidence="8 15" id="KW-0812">Transmembrane</keyword>
<dbReference type="PROSITE" id="PS50885">
    <property type="entry name" value="HAMP"/>
    <property type="match status" value="1"/>
</dbReference>
<dbReference type="InterPro" id="IPR005467">
    <property type="entry name" value="His_kinase_dom"/>
</dbReference>
<dbReference type="InterPro" id="IPR036890">
    <property type="entry name" value="HATPase_C_sf"/>
</dbReference>
<evidence type="ECO:0000256" key="13">
    <source>
        <dbReference type="ARBA" id="ARBA00023012"/>
    </source>
</evidence>
<dbReference type="CDD" id="cd00082">
    <property type="entry name" value="HisKA"/>
    <property type="match status" value="1"/>
</dbReference>
<evidence type="ECO:0000259" key="16">
    <source>
        <dbReference type="PROSITE" id="PS50109"/>
    </source>
</evidence>
<keyword evidence="5" id="KW-0997">Cell inner membrane</keyword>
<keyword evidence="11" id="KW-0067">ATP-binding</keyword>
<evidence type="ECO:0000313" key="19">
    <source>
        <dbReference type="Proteomes" id="UP000199302"/>
    </source>
</evidence>
<evidence type="ECO:0000256" key="9">
    <source>
        <dbReference type="ARBA" id="ARBA00022741"/>
    </source>
</evidence>
<evidence type="ECO:0000256" key="5">
    <source>
        <dbReference type="ARBA" id="ARBA00022519"/>
    </source>
</evidence>
<protein>
    <recommendedName>
        <fullName evidence="3">histidine kinase</fullName>
        <ecNumber evidence="3">2.7.13.3</ecNumber>
    </recommendedName>
</protein>
<evidence type="ECO:0000256" key="2">
    <source>
        <dbReference type="ARBA" id="ARBA00004429"/>
    </source>
</evidence>
<dbReference type="GO" id="GO:0005886">
    <property type="term" value="C:plasma membrane"/>
    <property type="evidence" value="ECO:0007669"/>
    <property type="project" value="UniProtKB-SubCell"/>
</dbReference>
<evidence type="ECO:0000256" key="7">
    <source>
        <dbReference type="ARBA" id="ARBA00022679"/>
    </source>
</evidence>
<dbReference type="GO" id="GO:0005524">
    <property type="term" value="F:ATP binding"/>
    <property type="evidence" value="ECO:0007669"/>
    <property type="project" value="UniProtKB-KW"/>
</dbReference>
<dbReference type="Gene3D" id="1.10.8.500">
    <property type="entry name" value="HAMP domain in histidine kinase"/>
    <property type="match status" value="1"/>
</dbReference>
<dbReference type="Pfam" id="PF00672">
    <property type="entry name" value="HAMP"/>
    <property type="match status" value="1"/>
</dbReference>
<dbReference type="InterPro" id="IPR004358">
    <property type="entry name" value="Sig_transdc_His_kin-like_C"/>
</dbReference>
<feature type="domain" description="HAMP" evidence="17">
    <location>
        <begin position="202"/>
        <end position="254"/>
    </location>
</feature>
<dbReference type="PROSITE" id="PS50109">
    <property type="entry name" value="HIS_KIN"/>
    <property type="match status" value="1"/>
</dbReference>
<dbReference type="InterPro" id="IPR036097">
    <property type="entry name" value="HisK_dim/P_sf"/>
</dbReference>
<keyword evidence="6" id="KW-0597">Phosphoprotein</keyword>
<gene>
    <name evidence="18" type="ORF">SAMN04515673_10664</name>
</gene>
<evidence type="ECO:0000256" key="6">
    <source>
        <dbReference type="ARBA" id="ARBA00022553"/>
    </source>
</evidence>
<keyword evidence="13" id="KW-0902">Two-component regulatory system</keyword>
<evidence type="ECO:0000256" key="11">
    <source>
        <dbReference type="ARBA" id="ARBA00022840"/>
    </source>
</evidence>
<comment type="catalytic activity">
    <reaction evidence="1">
        <text>ATP + protein L-histidine = ADP + protein N-phospho-L-histidine.</text>
        <dbReference type="EC" id="2.7.13.3"/>
    </reaction>
</comment>
<keyword evidence="14 15" id="KW-0472">Membrane</keyword>
<dbReference type="EMBL" id="FOYI01000006">
    <property type="protein sequence ID" value="SFR10451.1"/>
    <property type="molecule type" value="Genomic_DNA"/>
</dbReference>
<evidence type="ECO:0000256" key="15">
    <source>
        <dbReference type="SAM" id="Phobius"/>
    </source>
</evidence>
<dbReference type="EC" id="2.7.13.3" evidence="3"/>
<dbReference type="InterPro" id="IPR003660">
    <property type="entry name" value="HAMP_dom"/>
</dbReference>
<dbReference type="SMART" id="SM00304">
    <property type="entry name" value="HAMP"/>
    <property type="match status" value="1"/>
</dbReference>
<dbReference type="Gene3D" id="1.10.287.130">
    <property type="match status" value="1"/>
</dbReference>
<dbReference type="SMART" id="SM00387">
    <property type="entry name" value="HATPase_c"/>
    <property type="match status" value="1"/>
</dbReference>
<dbReference type="Gene3D" id="3.30.565.10">
    <property type="entry name" value="Histidine kinase-like ATPase, C-terminal domain"/>
    <property type="match status" value="1"/>
</dbReference>
<comment type="subcellular location">
    <subcellularLocation>
        <location evidence="2">Cell inner membrane</location>
        <topology evidence="2">Multi-pass membrane protein</topology>
    </subcellularLocation>
</comment>
<accession>A0A1I6DYP3</accession>